<feature type="transmembrane region" description="Helical" evidence="6">
    <location>
        <begin position="299"/>
        <end position="322"/>
    </location>
</feature>
<keyword evidence="4 6" id="KW-0472">Membrane</keyword>
<dbReference type="PANTHER" id="PTHR47193">
    <property type="entry name" value="CATION CHANNEL SPERM-ASSOCIATED PROTEIN 1"/>
    <property type="match status" value="1"/>
</dbReference>
<evidence type="ECO:0000313" key="9">
    <source>
        <dbReference type="Proteomes" id="UP001057375"/>
    </source>
</evidence>
<evidence type="ECO:0000259" key="7">
    <source>
        <dbReference type="Pfam" id="PF00520"/>
    </source>
</evidence>
<evidence type="ECO:0000256" key="6">
    <source>
        <dbReference type="SAM" id="Phobius"/>
    </source>
</evidence>
<feature type="transmembrane region" description="Helical" evidence="6">
    <location>
        <begin position="96"/>
        <end position="115"/>
    </location>
</feature>
<name>A0ABQ5JW27_9EUKA</name>
<dbReference type="Gene3D" id="1.20.120.350">
    <property type="entry name" value="Voltage-gated potassium channels. Chain C"/>
    <property type="match status" value="1"/>
</dbReference>
<comment type="caution">
    <text evidence="8">The sequence shown here is derived from an EMBL/GenBank/DDBJ whole genome shotgun (WGS) entry which is preliminary data.</text>
</comment>
<dbReference type="EMBL" id="BQXS01011575">
    <property type="protein sequence ID" value="GKT14262.1"/>
    <property type="molecule type" value="Genomic_DNA"/>
</dbReference>
<dbReference type="PANTHER" id="PTHR47193:SF1">
    <property type="entry name" value="CATION CHANNEL SPERM-ASSOCIATED PROTEIN 1"/>
    <property type="match status" value="1"/>
</dbReference>
<protein>
    <submittedName>
        <fullName evidence="8">Cation channel sperm-associated protein 1 like protein</fullName>
    </submittedName>
</protein>
<evidence type="ECO:0000256" key="3">
    <source>
        <dbReference type="ARBA" id="ARBA00022989"/>
    </source>
</evidence>
<organism evidence="8 9">
    <name type="scientific">Aduncisulcus paluster</name>
    <dbReference type="NCBI Taxonomy" id="2918883"/>
    <lineage>
        <taxon>Eukaryota</taxon>
        <taxon>Metamonada</taxon>
        <taxon>Carpediemonas-like organisms</taxon>
        <taxon>Aduncisulcus</taxon>
    </lineage>
</organism>
<feature type="transmembrane region" description="Helical" evidence="6">
    <location>
        <begin position="257"/>
        <end position="279"/>
    </location>
</feature>
<feature type="non-terminal residue" evidence="8">
    <location>
        <position position="456"/>
    </location>
</feature>
<sequence>MGKNDTFGGTVTFGGGGSFTFGGTYSTVNTATTTSTNASLDGTATSDTASISSFMSDSDRPRKVSTEPMDSCGNTISTIGEWRFPRRFCHKICESGWFAWVILLIILLNTVLLVIQTDSELSENYGFYLSIIDNVFLGIYTFEFILKLITYRTSFFKSGWNNFDAIIVVTSFLDWTQYFAISTISLDGFDPKIFRLLRVFKTVRALRALRALRTLSFLKNLQMIVSTIIKSISALGAISILVFIVIYIFAIIGRTLFAAYLPARFGSFGDAVMSLLQLITLDDWFDFVDDLRPYSGVAIPYLLAYILLQTFILINLFSAVIVDNLEASLQKMTAAREERKRKRRKKKLAKAATQRLKETEQHMTLSLGGSRASLSGSFGGSDLEATEKETADVTQRLEDTKAKITGEAAGITGPETPSKAAKKKMSIHDVEKEAEKELRKKEKLASSLGGTSSVSG</sequence>
<gene>
    <name evidence="8" type="ORF">ADUPG1_010454</name>
</gene>
<feature type="compositionally biased region" description="Basic and acidic residues" evidence="5">
    <location>
        <begin position="385"/>
        <end position="404"/>
    </location>
</feature>
<evidence type="ECO:0000313" key="8">
    <source>
        <dbReference type="EMBL" id="GKT14262.1"/>
    </source>
</evidence>
<feature type="transmembrane region" description="Helical" evidence="6">
    <location>
        <begin position="161"/>
        <end position="181"/>
    </location>
</feature>
<keyword evidence="2 6" id="KW-0812">Transmembrane</keyword>
<evidence type="ECO:0000256" key="4">
    <source>
        <dbReference type="ARBA" id="ARBA00023136"/>
    </source>
</evidence>
<dbReference type="InterPro" id="IPR028746">
    <property type="entry name" value="CatSper1"/>
</dbReference>
<accession>A0ABQ5JW27</accession>
<feature type="region of interest" description="Disordered" evidence="5">
    <location>
        <begin position="369"/>
        <end position="456"/>
    </location>
</feature>
<evidence type="ECO:0000256" key="2">
    <source>
        <dbReference type="ARBA" id="ARBA00022692"/>
    </source>
</evidence>
<feature type="transmembrane region" description="Helical" evidence="6">
    <location>
        <begin position="228"/>
        <end position="250"/>
    </location>
</feature>
<dbReference type="SUPFAM" id="SSF81324">
    <property type="entry name" value="Voltage-gated potassium channels"/>
    <property type="match status" value="1"/>
</dbReference>
<dbReference type="InterPro" id="IPR027359">
    <property type="entry name" value="Volt_channel_dom_sf"/>
</dbReference>
<feature type="transmembrane region" description="Helical" evidence="6">
    <location>
        <begin position="127"/>
        <end position="149"/>
    </location>
</feature>
<dbReference type="Pfam" id="PF00520">
    <property type="entry name" value="Ion_trans"/>
    <property type="match status" value="1"/>
</dbReference>
<reference evidence="8" key="1">
    <citation type="submission" date="2022-03" db="EMBL/GenBank/DDBJ databases">
        <title>Draft genome sequence of Aduncisulcus paluster, a free-living microaerophilic Fornicata.</title>
        <authorList>
            <person name="Yuyama I."/>
            <person name="Kume K."/>
            <person name="Tamura T."/>
            <person name="Inagaki Y."/>
            <person name="Hashimoto T."/>
        </authorList>
    </citation>
    <scope>NUCLEOTIDE SEQUENCE</scope>
    <source>
        <strain evidence="8">NY0171</strain>
    </source>
</reference>
<comment type="subcellular location">
    <subcellularLocation>
        <location evidence="1">Membrane</location>
        <topology evidence="1">Multi-pass membrane protein</topology>
    </subcellularLocation>
</comment>
<keyword evidence="9" id="KW-1185">Reference proteome</keyword>
<feature type="domain" description="Ion transport" evidence="7">
    <location>
        <begin position="97"/>
        <end position="326"/>
    </location>
</feature>
<dbReference type="InterPro" id="IPR005821">
    <property type="entry name" value="Ion_trans_dom"/>
</dbReference>
<evidence type="ECO:0000256" key="1">
    <source>
        <dbReference type="ARBA" id="ARBA00004141"/>
    </source>
</evidence>
<dbReference type="Gene3D" id="1.10.287.70">
    <property type="match status" value="1"/>
</dbReference>
<evidence type="ECO:0000256" key="5">
    <source>
        <dbReference type="SAM" id="MobiDB-lite"/>
    </source>
</evidence>
<dbReference type="Proteomes" id="UP001057375">
    <property type="component" value="Unassembled WGS sequence"/>
</dbReference>
<feature type="compositionally biased region" description="Basic and acidic residues" evidence="5">
    <location>
        <begin position="426"/>
        <end position="444"/>
    </location>
</feature>
<keyword evidence="3 6" id="KW-1133">Transmembrane helix</keyword>
<proteinExistence type="predicted"/>